<proteinExistence type="predicted"/>
<reference evidence="1 2" key="1">
    <citation type="journal article" date="2023" name="Life. Sci Alliance">
        <title>Evolutionary insights into 3D genome organization and epigenetic landscape of Vigna mungo.</title>
        <authorList>
            <person name="Junaid A."/>
            <person name="Singh B."/>
            <person name="Bhatia S."/>
        </authorList>
    </citation>
    <scope>NUCLEOTIDE SEQUENCE [LARGE SCALE GENOMIC DNA]</scope>
    <source>
        <strain evidence="1">Urdbean</strain>
    </source>
</reference>
<sequence length="118" mass="13502">MAQAKEVSICMSASIWRRSEASCLSRVFSWRTLSWDSDIWLSLSIKLWFSVLSLTTCDQSSSKCFCFLILDLRADSRLDIILLCFLSSMMLKWISSASSEVELLLRYEEGGARNSRPE</sequence>
<organism evidence="1 2">
    <name type="scientific">Vigna mungo</name>
    <name type="common">Black gram</name>
    <name type="synonym">Phaseolus mungo</name>
    <dbReference type="NCBI Taxonomy" id="3915"/>
    <lineage>
        <taxon>Eukaryota</taxon>
        <taxon>Viridiplantae</taxon>
        <taxon>Streptophyta</taxon>
        <taxon>Embryophyta</taxon>
        <taxon>Tracheophyta</taxon>
        <taxon>Spermatophyta</taxon>
        <taxon>Magnoliopsida</taxon>
        <taxon>eudicotyledons</taxon>
        <taxon>Gunneridae</taxon>
        <taxon>Pentapetalae</taxon>
        <taxon>rosids</taxon>
        <taxon>fabids</taxon>
        <taxon>Fabales</taxon>
        <taxon>Fabaceae</taxon>
        <taxon>Papilionoideae</taxon>
        <taxon>50 kb inversion clade</taxon>
        <taxon>NPAAA clade</taxon>
        <taxon>indigoferoid/millettioid clade</taxon>
        <taxon>Phaseoleae</taxon>
        <taxon>Vigna</taxon>
    </lineage>
</organism>
<accession>A0AAQ3S1J7</accession>
<gene>
    <name evidence="1" type="ORF">V8G54_016639</name>
</gene>
<keyword evidence="2" id="KW-1185">Reference proteome</keyword>
<evidence type="ECO:0000313" key="1">
    <source>
        <dbReference type="EMBL" id="WVZ12109.1"/>
    </source>
</evidence>
<name>A0AAQ3S1J7_VIGMU</name>
<dbReference type="Proteomes" id="UP001374535">
    <property type="component" value="Chromosome 5"/>
</dbReference>
<protein>
    <submittedName>
        <fullName evidence="1">Uncharacterized protein</fullName>
    </submittedName>
</protein>
<dbReference type="AlphaFoldDB" id="A0AAQ3S1J7"/>
<evidence type="ECO:0000313" key="2">
    <source>
        <dbReference type="Proteomes" id="UP001374535"/>
    </source>
</evidence>
<dbReference type="EMBL" id="CP144696">
    <property type="protein sequence ID" value="WVZ12109.1"/>
    <property type="molecule type" value="Genomic_DNA"/>
</dbReference>